<feature type="chain" id="PRO_5030970310" description="Glycoside hydrolase family 42 N-terminal domain-containing protein" evidence="1">
    <location>
        <begin position="21"/>
        <end position="714"/>
    </location>
</feature>
<dbReference type="EMBL" id="JACHIF010000007">
    <property type="protein sequence ID" value="MBB5039084.1"/>
    <property type="molecule type" value="Genomic_DNA"/>
</dbReference>
<name>A0A7W7YMX4_9BACT</name>
<gene>
    <name evidence="2" type="ORF">HNQ64_003353</name>
</gene>
<protein>
    <recommendedName>
        <fullName evidence="4">Glycoside hydrolase family 42 N-terminal domain-containing protein</fullName>
    </recommendedName>
</protein>
<keyword evidence="3" id="KW-1185">Reference proteome</keyword>
<evidence type="ECO:0000313" key="3">
    <source>
        <dbReference type="Proteomes" id="UP000534294"/>
    </source>
</evidence>
<dbReference type="RefSeq" id="WP_184210482.1">
    <property type="nucleotide sequence ID" value="NZ_JACHIF010000007.1"/>
</dbReference>
<dbReference type="Proteomes" id="UP000534294">
    <property type="component" value="Unassembled WGS sequence"/>
</dbReference>
<accession>A0A7W7YMX4</accession>
<dbReference type="AlphaFoldDB" id="A0A7W7YMX4"/>
<evidence type="ECO:0008006" key="4">
    <source>
        <dbReference type="Google" id="ProtNLM"/>
    </source>
</evidence>
<dbReference type="SUPFAM" id="SSF51445">
    <property type="entry name" value="(Trans)glycosidases"/>
    <property type="match status" value="1"/>
</dbReference>
<feature type="signal peptide" evidence="1">
    <location>
        <begin position="1"/>
        <end position="20"/>
    </location>
</feature>
<proteinExistence type="predicted"/>
<sequence length="714" mass="79401">MLLRHLLTLFLIATTLPSLAAELKTTPAGIEVVAGSLGNFVLTYPEFVNASSQPVHKQTQASASGGTATVQYEGGAQCTMTVAKDEITLTFSQIPADVASWKVTTLIDIGFAKGGTWKVGETAGTFPAEKPKTPQIASLGSTTFQVKNAQGQSLDITTPDFAFQQLTDNREWNWAVYHWMCLVPYLPDSPTATFKITTELAASAKLVDAFGQSIKDAFPNKLLNESDLKADVAADEAYYTGLKPPATDKFGGLPGSGEKLSLKATGFFHVEAKGGKTWLVDPEGQAFFHLGICGFAPNDDYTYIKGRESIYEWLPSPQSEFTSAFRPGDDHAHFSFYLANTIKKFGAPYDLDTHAARMIPRVRQWGFNSIGAFSPKPPTACEKASFPYVAHLPINEWEGLPRIPGAHEVWDPYEPATEAKIAENLARELPAHAQDPLLIGYFIVNEPRYDELPRVIPSLTGKHACKRELVAFLKKKHATIDAYNQAWQSQAASFESLLDAGLAVSTDQAKADVRAFMAEFLETYFAQIERLYRRHDRNHLLLGSRLQPITIQDETLCRIMGRHVDVVSYNYYTYGVDKAELSRIHEWSGGRPMMLSEFFWSSPKDSGLIGGREVSSQRERGLAYRNYVEQSAVLGFVVGIEWFTLVDQATTGRWFSKYNGESYNTGLISVADRPWKDMLEEMMKTNYAIYDLLLGQKKPFQWDDSRFAVPTKAP</sequence>
<keyword evidence="1" id="KW-0732">Signal</keyword>
<organism evidence="2 3">
    <name type="scientific">Prosthecobacter dejongeii</name>
    <dbReference type="NCBI Taxonomy" id="48465"/>
    <lineage>
        <taxon>Bacteria</taxon>
        <taxon>Pseudomonadati</taxon>
        <taxon>Verrucomicrobiota</taxon>
        <taxon>Verrucomicrobiia</taxon>
        <taxon>Verrucomicrobiales</taxon>
        <taxon>Verrucomicrobiaceae</taxon>
        <taxon>Prosthecobacter</taxon>
    </lineage>
</organism>
<comment type="caution">
    <text evidence="2">The sequence shown here is derived from an EMBL/GenBank/DDBJ whole genome shotgun (WGS) entry which is preliminary data.</text>
</comment>
<reference evidence="2 3" key="1">
    <citation type="submission" date="2020-08" db="EMBL/GenBank/DDBJ databases">
        <title>Genomic Encyclopedia of Type Strains, Phase IV (KMG-IV): sequencing the most valuable type-strain genomes for metagenomic binning, comparative biology and taxonomic classification.</title>
        <authorList>
            <person name="Goeker M."/>
        </authorList>
    </citation>
    <scope>NUCLEOTIDE SEQUENCE [LARGE SCALE GENOMIC DNA]</scope>
    <source>
        <strain evidence="2 3">DSM 12251</strain>
    </source>
</reference>
<dbReference type="InterPro" id="IPR017853">
    <property type="entry name" value="GH"/>
</dbReference>
<evidence type="ECO:0000256" key="1">
    <source>
        <dbReference type="SAM" id="SignalP"/>
    </source>
</evidence>
<evidence type="ECO:0000313" key="2">
    <source>
        <dbReference type="EMBL" id="MBB5039084.1"/>
    </source>
</evidence>
<dbReference type="Gene3D" id="3.20.20.80">
    <property type="entry name" value="Glycosidases"/>
    <property type="match status" value="1"/>
</dbReference>